<name>A0ABN9VHQ3_9DINO</name>
<organism evidence="2 3">
    <name type="scientific">Prorocentrum cordatum</name>
    <dbReference type="NCBI Taxonomy" id="2364126"/>
    <lineage>
        <taxon>Eukaryota</taxon>
        <taxon>Sar</taxon>
        <taxon>Alveolata</taxon>
        <taxon>Dinophyceae</taxon>
        <taxon>Prorocentrales</taxon>
        <taxon>Prorocentraceae</taxon>
        <taxon>Prorocentrum</taxon>
    </lineage>
</organism>
<protein>
    <submittedName>
        <fullName evidence="2">Uncharacterized protein</fullName>
    </submittedName>
</protein>
<evidence type="ECO:0000256" key="1">
    <source>
        <dbReference type="SAM" id="MobiDB-lite"/>
    </source>
</evidence>
<proteinExistence type="predicted"/>
<reference evidence="2" key="1">
    <citation type="submission" date="2023-10" db="EMBL/GenBank/DDBJ databases">
        <authorList>
            <person name="Chen Y."/>
            <person name="Shah S."/>
            <person name="Dougan E. K."/>
            <person name="Thang M."/>
            <person name="Chan C."/>
        </authorList>
    </citation>
    <scope>NUCLEOTIDE SEQUENCE [LARGE SCALE GENOMIC DNA]</scope>
</reference>
<feature type="region of interest" description="Disordered" evidence="1">
    <location>
        <begin position="124"/>
        <end position="162"/>
    </location>
</feature>
<dbReference type="Proteomes" id="UP001189429">
    <property type="component" value="Unassembled WGS sequence"/>
</dbReference>
<evidence type="ECO:0000313" key="3">
    <source>
        <dbReference type="Proteomes" id="UP001189429"/>
    </source>
</evidence>
<feature type="compositionally biased region" description="Basic and acidic residues" evidence="1">
    <location>
        <begin position="48"/>
        <end position="65"/>
    </location>
</feature>
<comment type="caution">
    <text evidence="2">The sequence shown here is derived from an EMBL/GenBank/DDBJ whole genome shotgun (WGS) entry which is preliminary data.</text>
</comment>
<feature type="region of interest" description="Disordered" evidence="1">
    <location>
        <begin position="31"/>
        <end position="65"/>
    </location>
</feature>
<keyword evidence="3" id="KW-1185">Reference proteome</keyword>
<accession>A0ABN9VHQ3</accession>
<dbReference type="EMBL" id="CAUYUJ010017195">
    <property type="protein sequence ID" value="CAK0872749.1"/>
    <property type="molecule type" value="Genomic_DNA"/>
</dbReference>
<evidence type="ECO:0000313" key="2">
    <source>
        <dbReference type="EMBL" id="CAK0872749.1"/>
    </source>
</evidence>
<gene>
    <name evidence="2" type="ORF">PCOR1329_LOCUS58124</name>
</gene>
<feature type="region of interest" description="Disordered" evidence="1">
    <location>
        <begin position="398"/>
        <end position="429"/>
    </location>
</feature>
<sequence length="590" mass="63043">MAVATLEKYSMDLSGDPMQRQLDAVQKRIDKLLASTGQRGPPDAAPSPDKDKDPDKDTESKEADQLREQIKQLEISVANCKKLPGEAGKDAVEFLDNRPSKYSIVAFMGSQAFKDFARVLTESNNHKKKRASSVAKSPSEMGATGSGAGFPTGAEATGNNEPDDIELDVEMADEILASSNLDREAFCAKFRPVLRKIGKQKRTRHRSDVRILFPSARAIEEHLEIPDQNMEPRSVAKSLIWLIYSLHSGSPFAARCALMLAPPGRAPRAAAAAICPNFGRSLAKLRIAFLALMRRTLAQGPMVARAASLAQTNPDFAGCAMSLRTRVAKCLHACARPSTLPGGFCMQATYLSWPFAPCTFCCLLTLSQSDGPLPAATNSTPLACGSCGRECRAALAPDQPQRATPRGLRRRGASGPGATDVDAEPVDADPNPEPPICVAHAESELELPFCAAHVPNPEECTVTSLGVTSASAGTTVFGGSRGHLRVERRRLLEPPVEASEGKVLPWRGGDRYSLVYFAPCNYRNATPEDTEALRAAGFRLPAGGGRAGRAAAEPLGAQLGQVEEDMRKRGVDVEACCDGAFPPERAPAAA</sequence>